<dbReference type="InterPro" id="IPR006578">
    <property type="entry name" value="MADF-dom"/>
</dbReference>
<evidence type="ECO:0000313" key="4">
    <source>
        <dbReference type="Proteomes" id="UP000694846"/>
    </source>
</evidence>
<evidence type="ECO:0000313" key="5">
    <source>
        <dbReference type="RefSeq" id="XP_025421650.1"/>
    </source>
</evidence>
<proteinExistence type="predicted"/>
<dbReference type="Pfam" id="PF10545">
    <property type="entry name" value="MADF_DNA_bdg"/>
    <property type="match status" value="1"/>
</dbReference>
<dbReference type="Proteomes" id="UP000694846">
    <property type="component" value="Unplaced"/>
</dbReference>
<reference evidence="5" key="2">
    <citation type="submission" date="2025-04" db="UniProtKB">
        <authorList>
            <consortium name="RefSeq"/>
        </authorList>
    </citation>
    <scope>IDENTIFICATION</scope>
    <source>
        <tissue evidence="5">Whole body</tissue>
    </source>
</reference>
<accession>A0A2S2QGN6</accession>
<sequence length="238" mass="27910">MSSPACSEERLIENVRARTSLYDIFSVDYKDQNVRKAAWREIGEVLQMPAEKCKSDWTKLRNCFLNSIRRRRNKTTANHIPPWKFSQQMEFLLPFLENRDNIEVHNEDESSKVMSDMENDTSNSLPETQEDQPANYELNDDTAQKGSMKRKKSNCNEEMVEIMRSNATFKREKYEKNNYNMNQVELFYLSMAKIAMSLPKAKEAKLRMEVCNKVSEAELAHLLEVETTCIRQQESNQN</sequence>
<dbReference type="SMART" id="SM00595">
    <property type="entry name" value="MADF"/>
    <property type="match status" value="1"/>
</dbReference>
<evidence type="ECO:0000259" key="2">
    <source>
        <dbReference type="PROSITE" id="PS51029"/>
    </source>
</evidence>
<dbReference type="AlphaFoldDB" id="A0A2S2QGN6"/>
<dbReference type="GO" id="GO:0005667">
    <property type="term" value="C:transcription regulator complex"/>
    <property type="evidence" value="ECO:0007669"/>
    <property type="project" value="TreeGrafter"/>
</dbReference>
<dbReference type="PANTHER" id="PTHR12243:SF67">
    <property type="entry name" value="COREPRESSOR OF PANGOLIN, ISOFORM A-RELATED"/>
    <property type="match status" value="1"/>
</dbReference>
<dbReference type="EMBL" id="GGMS01007683">
    <property type="protein sequence ID" value="MBY76886.1"/>
    <property type="molecule type" value="Transcribed_RNA"/>
</dbReference>
<dbReference type="GeneID" id="112691570"/>
<dbReference type="OrthoDB" id="6416242at2759"/>
<evidence type="ECO:0000256" key="1">
    <source>
        <dbReference type="SAM" id="MobiDB-lite"/>
    </source>
</evidence>
<reference evidence="3" key="1">
    <citation type="submission" date="2018-04" db="EMBL/GenBank/DDBJ databases">
        <title>Transcriptome assembly of Sipha flava.</title>
        <authorList>
            <person name="Scully E.D."/>
            <person name="Geib S.M."/>
            <person name="Palmer N.A."/>
            <person name="Koch K."/>
            <person name="Bradshaw J."/>
            <person name="Heng-Moss T."/>
            <person name="Sarath G."/>
        </authorList>
    </citation>
    <scope>NUCLEOTIDE SEQUENCE</scope>
</reference>
<dbReference type="RefSeq" id="XP_025421650.1">
    <property type="nucleotide sequence ID" value="XM_025565865.1"/>
</dbReference>
<organism evidence="3">
    <name type="scientific">Sipha flava</name>
    <name type="common">yellow sugarcane aphid</name>
    <dbReference type="NCBI Taxonomy" id="143950"/>
    <lineage>
        <taxon>Eukaryota</taxon>
        <taxon>Metazoa</taxon>
        <taxon>Ecdysozoa</taxon>
        <taxon>Arthropoda</taxon>
        <taxon>Hexapoda</taxon>
        <taxon>Insecta</taxon>
        <taxon>Pterygota</taxon>
        <taxon>Neoptera</taxon>
        <taxon>Paraneoptera</taxon>
        <taxon>Hemiptera</taxon>
        <taxon>Sternorrhyncha</taxon>
        <taxon>Aphidomorpha</taxon>
        <taxon>Aphidoidea</taxon>
        <taxon>Aphididae</taxon>
        <taxon>Sipha</taxon>
    </lineage>
</organism>
<dbReference type="GO" id="GO:0005634">
    <property type="term" value="C:nucleus"/>
    <property type="evidence" value="ECO:0007669"/>
    <property type="project" value="TreeGrafter"/>
</dbReference>
<keyword evidence="4" id="KW-1185">Reference proteome</keyword>
<feature type="domain" description="MADF" evidence="2">
    <location>
        <begin position="10"/>
        <end position="97"/>
    </location>
</feature>
<dbReference type="InterPro" id="IPR039353">
    <property type="entry name" value="TF_Adf1"/>
</dbReference>
<name>A0A2S2QGN6_9HEMI</name>
<dbReference type="GO" id="GO:0006357">
    <property type="term" value="P:regulation of transcription by RNA polymerase II"/>
    <property type="evidence" value="ECO:0007669"/>
    <property type="project" value="TreeGrafter"/>
</dbReference>
<evidence type="ECO:0000313" key="3">
    <source>
        <dbReference type="EMBL" id="MBY76886.1"/>
    </source>
</evidence>
<protein>
    <submittedName>
        <fullName evidence="5">Uncharacterized protein LOC112691570</fullName>
    </submittedName>
</protein>
<dbReference type="PROSITE" id="PS51029">
    <property type="entry name" value="MADF"/>
    <property type="match status" value="1"/>
</dbReference>
<gene>
    <name evidence="5" type="primary">LOC112691570</name>
    <name evidence="3" type="ORF">g.172506</name>
</gene>
<dbReference type="PANTHER" id="PTHR12243">
    <property type="entry name" value="MADF DOMAIN TRANSCRIPTION FACTOR"/>
    <property type="match status" value="1"/>
</dbReference>
<feature type="region of interest" description="Disordered" evidence="1">
    <location>
        <begin position="107"/>
        <end position="153"/>
    </location>
</feature>